<evidence type="ECO:0000256" key="2">
    <source>
        <dbReference type="ARBA" id="ARBA00022475"/>
    </source>
</evidence>
<evidence type="ECO:0000259" key="8">
    <source>
        <dbReference type="Pfam" id="PF12704"/>
    </source>
</evidence>
<keyword evidence="3 6" id="KW-0812">Transmembrane</keyword>
<evidence type="ECO:0000256" key="4">
    <source>
        <dbReference type="ARBA" id="ARBA00022989"/>
    </source>
</evidence>
<feature type="transmembrane region" description="Helical" evidence="6">
    <location>
        <begin position="400"/>
        <end position="418"/>
    </location>
</feature>
<evidence type="ECO:0000256" key="6">
    <source>
        <dbReference type="SAM" id="Phobius"/>
    </source>
</evidence>
<proteinExistence type="predicted"/>
<protein>
    <submittedName>
        <fullName evidence="9">ABC transporter permease</fullName>
    </submittedName>
</protein>
<keyword evidence="2" id="KW-1003">Cell membrane</keyword>
<name>A0A370X3G3_9GAMM</name>
<dbReference type="InterPro" id="IPR025857">
    <property type="entry name" value="MacB_PCD"/>
</dbReference>
<feature type="domain" description="MacB-like periplasmic core" evidence="8">
    <location>
        <begin position="65"/>
        <end position="257"/>
    </location>
</feature>
<evidence type="ECO:0000256" key="1">
    <source>
        <dbReference type="ARBA" id="ARBA00004651"/>
    </source>
</evidence>
<organism evidence="9 10">
    <name type="scientific">Dyella monticola</name>
    <dbReference type="NCBI Taxonomy" id="1927958"/>
    <lineage>
        <taxon>Bacteria</taxon>
        <taxon>Pseudomonadati</taxon>
        <taxon>Pseudomonadota</taxon>
        <taxon>Gammaproteobacteria</taxon>
        <taxon>Lysobacterales</taxon>
        <taxon>Rhodanobacteraceae</taxon>
        <taxon>Dyella</taxon>
    </lineage>
</organism>
<keyword evidence="4 6" id="KW-1133">Transmembrane helix</keyword>
<evidence type="ECO:0000256" key="5">
    <source>
        <dbReference type="ARBA" id="ARBA00023136"/>
    </source>
</evidence>
<dbReference type="GO" id="GO:0005886">
    <property type="term" value="C:plasma membrane"/>
    <property type="evidence" value="ECO:0007669"/>
    <property type="project" value="UniProtKB-SubCell"/>
</dbReference>
<keyword evidence="5 6" id="KW-0472">Membrane</keyword>
<accession>A0A370X3G3</accession>
<dbReference type="OrthoDB" id="241967at2"/>
<feature type="transmembrane region" description="Helical" evidence="6">
    <location>
        <begin position="334"/>
        <end position="358"/>
    </location>
</feature>
<evidence type="ECO:0000256" key="3">
    <source>
        <dbReference type="ARBA" id="ARBA00022692"/>
    </source>
</evidence>
<evidence type="ECO:0000313" key="9">
    <source>
        <dbReference type="EMBL" id="RDS82765.1"/>
    </source>
</evidence>
<sequence length="429" mass="45027">MRTLISLLQISVALLAALAILLLDIRWIAAGVVAVALVIWLTRPGRPILLLLRSALTLLLQRQAAALVIMVGVGAVCATYVGMRSVGTGLDGIMQSTGDDATAIILKQGARTEADSSLSRDVVSRIVSADGVARTASGEGVASQELAITAEDLKGRHLHVRGVSALANLVYASSHLIEGRMFRSGVHELVAGANLSGQFDGDPIGATVTINGEPWRIVGVLRSGDAHDAELWGDSVTLASAFGRNDYQDVVVRLNGAQGLSTLTAWARANSRLNLEVDSTRHFYASQSKVFTQVIRIFSVCIAILLGLGAFFAVLNTMFTVAEERMCEMSTLRAIGFSSIGVVVAFCIEGALLALAGGVMTVGFVWLALSGHVFSTAGAGFTQIAFVFHLDPSAVLASARIALALGIVGSAVPGIVFLNRELVSGLRYT</sequence>
<dbReference type="Proteomes" id="UP000254258">
    <property type="component" value="Unassembled WGS sequence"/>
</dbReference>
<feature type="transmembrane region" description="Helical" evidence="6">
    <location>
        <begin position="64"/>
        <end position="83"/>
    </location>
</feature>
<keyword evidence="10" id="KW-1185">Reference proteome</keyword>
<feature type="transmembrane region" description="Helical" evidence="6">
    <location>
        <begin position="364"/>
        <end position="388"/>
    </location>
</feature>
<dbReference type="Pfam" id="PF02687">
    <property type="entry name" value="FtsX"/>
    <property type="match status" value="1"/>
</dbReference>
<comment type="subcellular location">
    <subcellularLocation>
        <location evidence="1">Cell membrane</location>
        <topology evidence="1">Multi-pass membrane protein</topology>
    </subcellularLocation>
</comment>
<dbReference type="PANTHER" id="PTHR30572:SF15">
    <property type="entry name" value="ABC TRANSPORTER PERMEASE"/>
    <property type="match status" value="1"/>
</dbReference>
<feature type="transmembrane region" description="Helical" evidence="6">
    <location>
        <begin position="297"/>
        <end position="322"/>
    </location>
</feature>
<feature type="transmembrane region" description="Helical" evidence="6">
    <location>
        <begin position="29"/>
        <end position="52"/>
    </location>
</feature>
<dbReference type="PANTHER" id="PTHR30572">
    <property type="entry name" value="MEMBRANE COMPONENT OF TRANSPORTER-RELATED"/>
    <property type="match status" value="1"/>
</dbReference>
<dbReference type="Pfam" id="PF12704">
    <property type="entry name" value="MacB_PCD"/>
    <property type="match status" value="1"/>
</dbReference>
<evidence type="ECO:0000259" key="7">
    <source>
        <dbReference type="Pfam" id="PF02687"/>
    </source>
</evidence>
<feature type="domain" description="ABC3 transporter permease C-terminal" evidence="7">
    <location>
        <begin position="301"/>
        <end position="421"/>
    </location>
</feature>
<dbReference type="AlphaFoldDB" id="A0A370X3G3"/>
<reference evidence="9 10" key="1">
    <citation type="submission" date="2018-07" db="EMBL/GenBank/DDBJ databases">
        <title>Dyella monticola sp. nov. and Dyella psychrodurans sp. nov. isolated from monsoon evergreen broad-leaved forest soil of Dinghu Mountain, China.</title>
        <authorList>
            <person name="Gao Z."/>
            <person name="Qiu L."/>
        </authorList>
    </citation>
    <scope>NUCLEOTIDE SEQUENCE [LARGE SCALE GENOMIC DNA]</scope>
    <source>
        <strain evidence="9 10">4G-K06</strain>
    </source>
</reference>
<dbReference type="RefSeq" id="WP_115494674.1">
    <property type="nucleotide sequence ID" value="NZ_QRBE01000003.1"/>
</dbReference>
<gene>
    <name evidence="9" type="ORF">DWU98_06325</name>
</gene>
<dbReference type="EMBL" id="QRBE01000003">
    <property type="protein sequence ID" value="RDS82765.1"/>
    <property type="molecule type" value="Genomic_DNA"/>
</dbReference>
<dbReference type="InterPro" id="IPR003838">
    <property type="entry name" value="ABC3_permease_C"/>
</dbReference>
<dbReference type="GO" id="GO:0022857">
    <property type="term" value="F:transmembrane transporter activity"/>
    <property type="evidence" value="ECO:0007669"/>
    <property type="project" value="TreeGrafter"/>
</dbReference>
<dbReference type="InterPro" id="IPR050250">
    <property type="entry name" value="Macrolide_Exporter_MacB"/>
</dbReference>
<comment type="caution">
    <text evidence="9">The sequence shown here is derived from an EMBL/GenBank/DDBJ whole genome shotgun (WGS) entry which is preliminary data.</text>
</comment>
<evidence type="ECO:0000313" key="10">
    <source>
        <dbReference type="Proteomes" id="UP000254258"/>
    </source>
</evidence>